<dbReference type="EMBL" id="LR796249">
    <property type="protein sequence ID" value="CAB4131519.1"/>
    <property type="molecule type" value="Genomic_DNA"/>
</dbReference>
<gene>
    <name evidence="1" type="ORF">UFOVP127_133</name>
    <name evidence="2" type="ORF">UFOVP276_239</name>
</gene>
<protein>
    <submittedName>
        <fullName evidence="1">Uncharacterized protein</fullName>
    </submittedName>
</protein>
<organism evidence="1">
    <name type="scientific">uncultured Caudovirales phage</name>
    <dbReference type="NCBI Taxonomy" id="2100421"/>
    <lineage>
        <taxon>Viruses</taxon>
        <taxon>Duplodnaviria</taxon>
        <taxon>Heunggongvirae</taxon>
        <taxon>Uroviricota</taxon>
        <taxon>Caudoviricetes</taxon>
        <taxon>Peduoviridae</taxon>
        <taxon>Maltschvirus</taxon>
        <taxon>Maltschvirus maltsch</taxon>
    </lineage>
</organism>
<proteinExistence type="predicted"/>
<sequence length="88" mass="9698">MKATLYLSAAYGGYTTVLSREVNLPALPALDNVFIISGPGMNRLASIVQIKWELLGNVKDPSLVIELFLQVTSKEELDTFSKIGWDLI</sequence>
<evidence type="ECO:0000313" key="2">
    <source>
        <dbReference type="EMBL" id="CAB4135283.1"/>
    </source>
</evidence>
<name>A0A6J5LIQ5_9CAUD</name>
<reference evidence="1" key="1">
    <citation type="submission" date="2020-04" db="EMBL/GenBank/DDBJ databases">
        <authorList>
            <person name="Chiriac C."/>
            <person name="Salcher M."/>
            <person name="Ghai R."/>
            <person name="Kavagutti S V."/>
        </authorList>
    </citation>
    <scope>NUCLEOTIDE SEQUENCE</scope>
</reference>
<evidence type="ECO:0000313" key="1">
    <source>
        <dbReference type="EMBL" id="CAB4131519.1"/>
    </source>
</evidence>
<dbReference type="EMBL" id="LR796294">
    <property type="protein sequence ID" value="CAB4135283.1"/>
    <property type="molecule type" value="Genomic_DNA"/>
</dbReference>
<accession>A0A6J5LIQ5</accession>